<keyword evidence="4" id="KW-1185">Reference proteome</keyword>
<dbReference type="InterPro" id="IPR016197">
    <property type="entry name" value="Chromo-like_dom_sf"/>
</dbReference>
<feature type="domain" description="Chromo" evidence="2">
    <location>
        <begin position="14"/>
        <end position="71"/>
    </location>
</feature>
<accession>A0AAD6URY3</accession>
<protein>
    <recommendedName>
        <fullName evidence="2">Chromo domain-containing protein</fullName>
    </recommendedName>
</protein>
<comment type="caution">
    <text evidence="3">The sequence shown here is derived from an EMBL/GenBank/DDBJ whole genome shotgun (WGS) entry which is preliminary data.</text>
</comment>
<feature type="compositionally biased region" description="Basic and acidic residues" evidence="1">
    <location>
        <begin position="85"/>
        <end position="96"/>
    </location>
</feature>
<dbReference type="SUPFAM" id="SSF54160">
    <property type="entry name" value="Chromo domain-like"/>
    <property type="match status" value="1"/>
</dbReference>
<reference evidence="3" key="1">
    <citation type="submission" date="2023-03" db="EMBL/GenBank/DDBJ databases">
        <title>Massive genome expansion in bonnet fungi (Mycena s.s.) driven by repeated elements and novel gene families across ecological guilds.</title>
        <authorList>
            <consortium name="Lawrence Berkeley National Laboratory"/>
            <person name="Harder C.B."/>
            <person name="Miyauchi S."/>
            <person name="Viragh M."/>
            <person name="Kuo A."/>
            <person name="Thoen E."/>
            <person name="Andreopoulos B."/>
            <person name="Lu D."/>
            <person name="Skrede I."/>
            <person name="Drula E."/>
            <person name="Henrissat B."/>
            <person name="Morin E."/>
            <person name="Kohler A."/>
            <person name="Barry K."/>
            <person name="LaButti K."/>
            <person name="Morin E."/>
            <person name="Salamov A."/>
            <person name="Lipzen A."/>
            <person name="Mereny Z."/>
            <person name="Hegedus B."/>
            <person name="Baldrian P."/>
            <person name="Stursova M."/>
            <person name="Weitz H."/>
            <person name="Taylor A."/>
            <person name="Grigoriev I.V."/>
            <person name="Nagy L.G."/>
            <person name="Martin F."/>
            <person name="Kauserud H."/>
        </authorList>
    </citation>
    <scope>NUCLEOTIDE SEQUENCE</scope>
    <source>
        <strain evidence="3">9144</strain>
    </source>
</reference>
<sequence length="222" mass="25813">MNKEWFVKEVSKAKLVDRLDGKKVTKQWLYWTEWQGYPEDSSWEPADSFSKPRHMVTSFWNRADRQNRDFKKMSQFHVGEVIGLKPKEPEPQESRRKPGPGRSSAGLLSGTRVFAPFGDGYFYSSVVQRRVRDKYVVKFDDDNSQATVPLTELRACADLRAADRVILPEEVVYIARMKKNGAYEVKNTLELPEMKLAAGDIKEHWGDRMLSHKDIVCAKRWR</sequence>
<organism evidence="3 4">
    <name type="scientific">Mycena pura</name>
    <dbReference type="NCBI Taxonomy" id="153505"/>
    <lineage>
        <taxon>Eukaryota</taxon>
        <taxon>Fungi</taxon>
        <taxon>Dikarya</taxon>
        <taxon>Basidiomycota</taxon>
        <taxon>Agaricomycotina</taxon>
        <taxon>Agaricomycetes</taxon>
        <taxon>Agaricomycetidae</taxon>
        <taxon>Agaricales</taxon>
        <taxon>Marasmiineae</taxon>
        <taxon>Mycenaceae</taxon>
        <taxon>Mycena</taxon>
    </lineage>
</organism>
<dbReference type="PROSITE" id="PS50013">
    <property type="entry name" value="CHROMO_2"/>
    <property type="match status" value="1"/>
</dbReference>
<dbReference type="Gene3D" id="2.40.50.40">
    <property type="match status" value="1"/>
</dbReference>
<evidence type="ECO:0000256" key="1">
    <source>
        <dbReference type="SAM" id="MobiDB-lite"/>
    </source>
</evidence>
<evidence type="ECO:0000259" key="2">
    <source>
        <dbReference type="PROSITE" id="PS50013"/>
    </source>
</evidence>
<feature type="region of interest" description="Disordered" evidence="1">
    <location>
        <begin position="81"/>
        <end position="107"/>
    </location>
</feature>
<name>A0AAD6URY3_9AGAR</name>
<dbReference type="Proteomes" id="UP001219525">
    <property type="component" value="Unassembled WGS sequence"/>
</dbReference>
<evidence type="ECO:0000313" key="3">
    <source>
        <dbReference type="EMBL" id="KAJ7190766.1"/>
    </source>
</evidence>
<dbReference type="EMBL" id="JARJCW010000143">
    <property type="protein sequence ID" value="KAJ7190766.1"/>
    <property type="molecule type" value="Genomic_DNA"/>
</dbReference>
<gene>
    <name evidence="3" type="ORF">GGX14DRAFT_482557</name>
</gene>
<dbReference type="GO" id="GO:0006338">
    <property type="term" value="P:chromatin remodeling"/>
    <property type="evidence" value="ECO:0007669"/>
    <property type="project" value="UniProtKB-ARBA"/>
</dbReference>
<evidence type="ECO:0000313" key="4">
    <source>
        <dbReference type="Proteomes" id="UP001219525"/>
    </source>
</evidence>
<proteinExistence type="predicted"/>
<dbReference type="InterPro" id="IPR000953">
    <property type="entry name" value="Chromo/chromo_shadow_dom"/>
</dbReference>
<dbReference type="AlphaFoldDB" id="A0AAD6URY3"/>
<dbReference type="Gene3D" id="2.30.30.140">
    <property type="match status" value="1"/>
</dbReference>